<proteinExistence type="predicted"/>
<evidence type="ECO:0000256" key="1">
    <source>
        <dbReference type="SAM" id="Phobius"/>
    </source>
</evidence>
<evidence type="ECO:0000313" key="2">
    <source>
        <dbReference type="EMBL" id="MFC6178899.1"/>
    </source>
</evidence>
<comment type="caution">
    <text evidence="2">The sequence shown here is derived from an EMBL/GenBank/DDBJ whole genome shotgun (WGS) entry which is preliminary data.</text>
</comment>
<feature type="transmembrane region" description="Helical" evidence="1">
    <location>
        <begin position="266"/>
        <end position="293"/>
    </location>
</feature>
<keyword evidence="1" id="KW-0812">Transmembrane</keyword>
<feature type="transmembrane region" description="Helical" evidence="1">
    <location>
        <begin position="155"/>
        <end position="172"/>
    </location>
</feature>
<reference evidence="3" key="1">
    <citation type="journal article" date="2019" name="Int. J. Syst. Evol. Microbiol.">
        <title>The Global Catalogue of Microorganisms (GCM) 10K type strain sequencing project: providing services to taxonomists for standard genome sequencing and annotation.</title>
        <authorList>
            <consortium name="The Broad Institute Genomics Platform"/>
            <consortium name="The Broad Institute Genome Sequencing Center for Infectious Disease"/>
            <person name="Wu L."/>
            <person name="Ma J."/>
        </authorList>
    </citation>
    <scope>NUCLEOTIDE SEQUENCE [LARGE SCALE GENOMIC DNA]</scope>
    <source>
        <strain evidence="3">CCM 8924</strain>
    </source>
</reference>
<sequence length="339" mass="38640">MNIRKRTVSVLTGVAIIMLIAMQMVSQQQNIAWYRFLTWTTWPMIFFVAGYAIKINQRIVQTLTQSILKYLVPYFLISLLLIASSKFVQMFGLTSLLNQPFQAIRVGVKAMLYGNGWPGATMFWQFETGIGLGWALLALFWGTIITTLIIKIKPLSLQIVLVVLITYGGFYVSRGVQLPWSFTSGVVVQPFMLLGHYFNDETKAWQPARATILAGGIISWIMSHNGAYELTVAQINHWIIGTLAAIIILEAILSIIWYISEHLSRWTMWLIGIGKHYSISIAILSFMTMIVPIKNQLNNIITTEWLVFMLAWVIVLLIIIVSKWAVIKITDYWDKDRVN</sequence>
<organism evidence="2 3">
    <name type="scientific">Weissella sagaensis</name>
    <dbReference type="NCBI Taxonomy" id="2559928"/>
    <lineage>
        <taxon>Bacteria</taxon>
        <taxon>Bacillati</taxon>
        <taxon>Bacillota</taxon>
        <taxon>Bacilli</taxon>
        <taxon>Lactobacillales</taxon>
        <taxon>Lactobacillaceae</taxon>
        <taxon>Weissella</taxon>
    </lineage>
</organism>
<feature type="transmembrane region" description="Helical" evidence="1">
    <location>
        <begin position="7"/>
        <end position="26"/>
    </location>
</feature>
<keyword evidence="1" id="KW-0472">Membrane</keyword>
<feature type="transmembrane region" description="Helical" evidence="1">
    <location>
        <begin position="239"/>
        <end position="259"/>
    </location>
</feature>
<feature type="transmembrane region" description="Helical" evidence="1">
    <location>
        <begin position="32"/>
        <end position="55"/>
    </location>
</feature>
<keyword evidence="1" id="KW-1133">Transmembrane helix</keyword>
<feature type="transmembrane region" description="Helical" evidence="1">
    <location>
        <begin position="305"/>
        <end position="327"/>
    </location>
</feature>
<name>A0ABW1RTY8_9LACO</name>
<feature type="transmembrane region" description="Helical" evidence="1">
    <location>
        <begin position="67"/>
        <end position="88"/>
    </location>
</feature>
<keyword evidence="3" id="KW-1185">Reference proteome</keyword>
<feature type="transmembrane region" description="Helical" evidence="1">
    <location>
        <begin position="178"/>
        <end position="198"/>
    </location>
</feature>
<feature type="transmembrane region" description="Helical" evidence="1">
    <location>
        <begin position="131"/>
        <end position="150"/>
    </location>
</feature>
<dbReference type="Proteomes" id="UP001596158">
    <property type="component" value="Unassembled WGS sequence"/>
</dbReference>
<dbReference type="EMBL" id="JBHSSG010000011">
    <property type="protein sequence ID" value="MFC6178899.1"/>
    <property type="molecule type" value="Genomic_DNA"/>
</dbReference>
<protein>
    <submittedName>
        <fullName evidence="2">Uncharacterized protein</fullName>
    </submittedName>
</protein>
<accession>A0ABW1RTY8</accession>
<feature type="transmembrane region" description="Helical" evidence="1">
    <location>
        <begin position="210"/>
        <end position="227"/>
    </location>
</feature>
<gene>
    <name evidence="2" type="ORF">ACFQGR_05820</name>
</gene>
<evidence type="ECO:0000313" key="3">
    <source>
        <dbReference type="Proteomes" id="UP001596158"/>
    </source>
</evidence>
<dbReference type="RefSeq" id="WP_137600585.1">
    <property type="nucleotide sequence ID" value="NZ_BJDT01000003.1"/>
</dbReference>